<feature type="transmembrane region" description="Helical" evidence="6">
    <location>
        <begin position="44"/>
        <end position="64"/>
    </location>
</feature>
<protein>
    <submittedName>
        <fullName evidence="8">Cation transporter</fullName>
    </submittedName>
</protein>
<dbReference type="GO" id="GO:0016020">
    <property type="term" value="C:membrane"/>
    <property type="evidence" value="ECO:0007669"/>
    <property type="project" value="UniProtKB-SubCell"/>
</dbReference>
<gene>
    <name evidence="8" type="ORF">DDW13_03320</name>
</gene>
<evidence type="ECO:0000256" key="4">
    <source>
        <dbReference type="ARBA" id="ARBA00022989"/>
    </source>
</evidence>
<evidence type="ECO:0000313" key="9">
    <source>
        <dbReference type="Proteomes" id="UP000245638"/>
    </source>
</evidence>
<feature type="domain" description="Cation efflux protein transmembrane" evidence="7">
    <location>
        <begin position="20"/>
        <end position="196"/>
    </location>
</feature>
<dbReference type="Gene3D" id="1.20.1510.10">
    <property type="entry name" value="Cation efflux protein transmembrane domain"/>
    <property type="match status" value="1"/>
</dbReference>
<evidence type="ECO:0000313" key="8">
    <source>
        <dbReference type="EMBL" id="PVU76369.1"/>
    </source>
</evidence>
<dbReference type="Gene3D" id="3.30.70.1350">
    <property type="entry name" value="Cation efflux protein, cytoplasmic domain"/>
    <property type="match status" value="1"/>
</dbReference>
<feature type="transmembrane region" description="Helical" evidence="6">
    <location>
        <begin position="76"/>
        <end position="98"/>
    </location>
</feature>
<feature type="transmembrane region" description="Helical" evidence="6">
    <location>
        <begin position="151"/>
        <end position="181"/>
    </location>
</feature>
<sequence length="326" mass="37456">MIPLEKLREVSRIFLFTGALLLPISIIEIYFGEIYHSAILIADSFHGFIDATSAILFSLLLNIIYRRSNKFPWGLYNLESIAILFVTIFIVILSINYINLIINDVNYEVPAWLSLIIYSSSVLTLVVFILEKRYSWISLVKTDLTHSKLDLFMEIVSGFAIIINEYYLTLAVVFTIVGFILADAIRQFKEAIYSLIGINCDAPFKDRIKIILESLGINLKNIYVRKLGSFYMVYVVISLPPDCKLSNVYKIRKTVKRIVNSFENVAMVEVRVVPEKIKKHKLLITNDATKVSNSNKVNEANWAKYSSNFKDIENRRELIKRATTKD</sequence>
<proteinExistence type="predicted"/>
<feature type="transmembrane region" description="Helical" evidence="6">
    <location>
        <begin position="12"/>
        <end position="32"/>
    </location>
</feature>
<accession>A0A2T9X8F1</accession>
<reference evidence="8 9" key="1">
    <citation type="journal article" date="2015" name="Appl. Environ. Microbiol.">
        <title>Nanoarchaeota, Their Sulfolobales Host, and Nanoarchaeota Virus Distribution across Yellowstone National Park Hot Springs.</title>
        <authorList>
            <person name="Munson-McGee J.H."/>
            <person name="Field E.K."/>
            <person name="Bateson M."/>
            <person name="Rooney C."/>
            <person name="Stepanauskas R."/>
            <person name="Young M.J."/>
        </authorList>
    </citation>
    <scope>NUCLEOTIDE SEQUENCE [LARGE SCALE GENOMIC DNA]</scope>
    <source>
        <strain evidence="8">SCGC AC-742_N10</strain>
    </source>
</reference>
<dbReference type="InterPro" id="IPR036837">
    <property type="entry name" value="Cation_efflux_CTD_sf"/>
</dbReference>
<keyword evidence="5 6" id="KW-0472">Membrane</keyword>
<dbReference type="InterPro" id="IPR050291">
    <property type="entry name" value="CDF_Transporter"/>
</dbReference>
<evidence type="ECO:0000259" key="7">
    <source>
        <dbReference type="Pfam" id="PF01545"/>
    </source>
</evidence>
<feature type="transmembrane region" description="Helical" evidence="6">
    <location>
        <begin position="110"/>
        <end position="130"/>
    </location>
</feature>
<dbReference type="Proteomes" id="UP000245638">
    <property type="component" value="Unassembled WGS sequence"/>
</dbReference>
<organism evidence="8 9">
    <name type="scientific">Acidianus hospitalis</name>
    <dbReference type="NCBI Taxonomy" id="563177"/>
    <lineage>
        <taxon>Archaea</taxon>
        <taxon>Thermoproteota</taxon>
        <taxon>Thermoprotei</taxon>
        <taxon>Sulfolobales</taxon>
        <taxon>Sulfolobaceae</taxon>
        <taxon>Acidianus</taxon>
    </lineage>
</organism>
<evidence type="ECO:0000256" key="1">
    <source>
        <dbReference type="ARBA" id="ARBA00004141"/>
    </source>
</evidence>
<dbReference type="InterPro" id="IPR058533">
    <property type="entry name" value="Cation_efflux_TM"/>
</dbReference>
<dbReference type="GO" id="GO:0008324">
    <property type="term" value="F:monoatomic cation transmembrane transporter activity"/>
    <property type="evidence" value="ECO:0007669"/>
    <property type="project" value="InterPro"/>
</dbReference>
<comment type="subcellular location">
    <subcellularLocation>
        <location evidence="1">Membrane</location>
        <topology evidence="1">Multi-pass membrane protein</topology>
    </subcellularLocation>
</comment>
<dbReference type="InterPro" id="IPR027469">
    <property type="entry name" value="Cation_efflux_TMD_sf"/>
</dbReference>
<dbReference type="EMBL" id="QEFD01000105">
    <property type="protein sequence ID" value="PVU76369.1"/>
    <property type="molecule type" value="Genomic_DNA"/>
</dbReference>
<keyword evidence="4 6" id="KW-1133">Transmembrane helix</keyword>
<keyword evidence="3 6" id="KW-0812">Transmembrane</keyword>
<comment type="caution">
    <text evidence="8">The sequence shown here is derived from an EMBL/GenBank/DDBJ whole genome shotgun (WGS) entry which is preliminary data.</text>
</comment>
<dbReference type="SUPFAM" id="SSF161111">
    <property type="entry name" value="Cation efflux protein transmembrane domain-like"/>
    <property type="match status" value="1"/>
</dbReference>
<name>A0A2T9X8F1_9CREN</name>
<dbReference type="Pfam" id="PF01545">
    <property type="entry name" value="Cation_efflux"/>
    <property type="match status" value="1"/>
</dbReference>
<evidence type="ECO:0000256" key="3">
    <source>
        <dbReference type="ARBA" id="ARBA00022692"/>
    </source>
</evidence>
<evidence type="ECO:0000256" key="5">
    <source>
        <dbReference type="ARBA" id="ARBA00023136"/>
    </source>
</evidence>
<dbReference type="PANTHER" id="PTHR43840">
    <property type="entry name" value="MITOCHONDRIAL METAL TRANSPORTER 1-RELATED"/>
    <property type="match status" value="1"/>
</dbReference>
<dbReference type="AlphaFoldDB" id="A0A2T9X8F1"/>
<evidence type="ECO:0000256" key="6">
    <source>
        <dbReference type="SAM" id="Phobius"/>
    </source>
</evidence>
<keyword evidence="2" id="KW-0813">Transport</keyword>
<evidence type="ECO:0000256" key="2">
    <source>
        <dbReference type="ARBA" id="ARBA00022448"/>
    </source>
</evidence>
<dbReference type="PANTHER" id="PTHR43840:SF30">
    <property type="entry name" value="TRANSPORT PROTEIN, HYPOTHETICAL"/>
    <property type="match status" value="1"/>
</dbReference>